<feature type="transmembrane region" description="Helical" evidence="1">
    <location>
        <begin position="31"/>
        <end position="52"/>
    </location>
</feature>
<organism evidence="3 4">
    <name type="scientific">Nocardia thailandica</name>
    <dbReference type="NCBI Taxonomy" id="257275"/>
    <lineage>
        <taxon>Bacteria</taxon>
        <taxon>Bacillati</taxon>
        <taxon>Actinomycetota</taxon>
        <taxon>Actinomycetes</taxon>
        <taxon>Mycobacteriales</taxon>
        <taxon>Nocardiaceae</taxon>
        <taxon>Nocardia</taxon>
    </lineage>
</organism>
<name>A0ABW6PRQ6_9NOCA</name>
<proteinExistence type="predicted"/>
<evidence type="ECO:0000256" key="1">
    <source>
        <dbReference type="SAM" id="Phobius"/>
    </source>
</evidence>
<evidence type="ECO:0000259" key="2">
    <source>
        <dbReference type="Pfam" id="PF02470"/>
    </source>
</evidence>
<dbReference type="Pfam" id="PF02470">
    <property type="entry name" value="MlaD"/>
    <property type="match status" value="1"/>
</dbReference>
<dbReference type="InterPro" id="IPR052336">
    <property type="entry name" value="MlaD_Phospholipid_Transporter"/>
</dbReference>
<gene>
    <name evidence="3" type="ORF">ACFYTF_19570</name>
</gene>
<dbReference type="PANTHER" id="PTHR33371">
    <property type="entry name" value="INTERMEMBRANE PHOSPHOLIPID TRANSPORT SYSTEM BINDING PROTEIN MLAD-RELATED"/>
    <property type="match status" value="1"/>
</dbReference>
<keyword evidence="1" id="KW-1133">Transmembrane helix</keyword>
<keyword evidence="1" id="KW-0812">Transmembrane</keyword>
<dbReference type="Proteomes" id="UP001601444">
    <property type="component" value="Unassembled WGS sequence"/>
</dbReference>
<dbReference type="InterPro" id="IPR003399">
    <property type="entry name" value="Mce/MlaD"/>
</dbReference>
<dbReference type="PANTHER" id="PTHR33371:SF18">
    <property type="entry name" value="MCE-FAMILY PROTEIN MCE3C"/>
    <property type="match status" value="1"/>
</dbReference>
<reference evidence="3 4" key="1">
    <citation type="submission" date="2024-10" db="EMBL/GenBank/DDBJ databases">
        <title>The Natural Products Discovery Center: Release of the First 8490 Sequenced Strains for Exploring Actinobacteria Biosynthetic Diversity.</title>
        <authorList>
            <person name="Kalkreuter E."/>
            <person name="Kautsar S.A."/>
            <person name="Yang D."/>
            <person name="Bader C.D."/>
            <person name="Teijaro C.N."/>
            <person name="Fluegel L."/>
            <person name="Davis C.M."/>
            <person name="Simpson J.R."/>
            <person name="Lauterbach L."/>
            <person name="Steele A.D."/>
            <person name="Gui C."/>
            <person name="Meng S."/>
            <person name="Li G."/>
            <person name="Viehrig K."/>
            <person name="Ye F."/>
            <person name="Su P."/>
            <person name="Kiefer A.F."/>
            <person name="Nichols A."/>
            <person name="Cepeda A.J."/>
            <person name="Yan W."/>
            <person name="Fan B."/>
            <person name="Jiang Y."/>
            <person name="Adhikari A."/>
            <person name="Zheng C.-J."/>
            <person name="Schuster L."/>
            <person name="Cowan T.M."/>
            <person name="Smanski M.J."/>
            <person name="Chevrette M.G."/>
            <person name="De Carvalho L.P.S."/>
            <person name="Shen B."/>
        </authorList>
    </citation>
    <scope>NUCLEOTIDE SEQUENCE [LARGE SCALE GENOMIC DNA]</scope>
    <source>
        <strain evidence="3 4">NPDC004045</strain>
    </source>
</reference>
<comment type="caution">
    <text evidence="3">The sequence shown here is derived from an EMBL/GenBank/DDBJ whole genome shotgun (WGS) entry which is preliminary data.</text>
</comment>
<dbReference type="RefSeq" id="WP_387701522.1">
    <property type="nucleotide sequence ID" value="NZ_JBIAMX010000012.1"/>
</dbReference>
<dbReference type="EMBL" id="JBIAMX010000012">
    <property type="protein sequence ID" value="MFF0545033.1"/>
    <property type="molecule type" value="Genomic_DNA"/>
</dbReference>
<keyword evidence="1" id="KW-0472">Membrane</keyword>
<evidence type="ECO:0000313" key="3">
    <source>
        <dbReference type="EMBL" id="MFF0545033.1"/>
    </source>
</evidence>
<sequence length="346" mass="36722">MSRLTARLRALTTKSRASTDPEGPRAGDLRWGIAGLAGAVVLAAAIGVVAAVGTTAEHTYTAELGQAGALRTGDDIRLAGVPVGRVRSLTLLPDRVRMSFTVRDDVFVGDRTVLDIRMLTVVGGYYVAVRPAGTAPLGAAVIPRERVILPYSLTQVFADAIAPVRAIDGTTVRRNLDTLATSIDHGPEALRSAIHATDDLVTLMNTQSADISRALTVADEYLSAMNSASESLAQLVRMLRVLETIVQTHKDTVAQALDDLSDVLHRLSPLGRAWDRDLHDRAQPLADSIGGLQNLVRQLGTLVDSLRGLEDRLLPLLTGGDGIRVDRSSVTVVPDRICVPVPGGGC</sequence>
<evidence type="ECO:0000313" key="4">
    <source>
        <dbReference type="Proteomes" id="UP001601444"/>
    </source>
</evidence>
<feature type="domain" description="Mce/MlaD" evidence="2">
    <location>
        <begin position="58"/>
        <end position="131"/>
    </location>
</feature>
<protein>
    <submittedName>
        <fullName evidence="3">MlaD family protein</fullName>
    </submittedName>
</protein>
<keyword evidence="4" id="KW-1185">Reference proteome</keyword>
<accession>A0ABW6PRQ6</accession>